<accession>A0ABU5UYL4</accession>
<dbReference type="InterPro" id="IPR002641">
    <property type="entry name" value="PNPLA_dom"/>
</dbReference>
<evidence type="ECO:0000256" key="2">
    <source>
        <dbReference type="ARBA" id="ARBA00022963"/>
    </source>
</evidence>
<dbReference type="PANTHER" id="PTHR14226">
    <property type="entry name" value="NEUROPATHY TARGET ESTERASE/SWISS CHEESE D.MELANOGASTER"/>
    <property type="match status" value="1"/>
</dbReference>
<dbReference type="PANTHER" id="PTHR14226:SF78">
    <property type="entry name" value="SLR0060 PROTEIN"/>
    <property type="match status" value="1"/>
</dbReference>
<feature type="short sequence motif" description="DGA/G" evidence="4">
    <location>
        <begin position="218"/>
        <end position="220"/>
    </location>
</feature>
<evidence type="ECO:0000259" key="5">
    <source>
        <dbReference type="PROSITE" id="PS51635"/>
    </source>
</evidence>
<name>A0ABU5UYL4_9GAMM</name>
<dbReference type="PROSITE" id="PS51635">
    <property type="entry name" value="PNPLA"/>
    <property type="match status" value="1"/>
</dbReference>
<evidence type="ECO:0000313" key="6">
    <source>
        <dbReference type="EMBL" id="MEA5666191.1"/>
    </source>
</evidence>
<sequence>MTTRPIDLVLSGGGIRAMVFHLGVMKALAEAGRLENVLRISSVSGGSLITGLVVHRSGMQWPSSERFLTEVYPTIRGELTSRSLQWDALRELCRPTNLRFLLSRSNLLASALRRRWAISQRLADLPQSPDWSINGTNAENGRRFRFKRADLGDYLTGYAPSGNFPLASAMAVSAAFPGGFGPLRLRVDRFKWRRRARWDDPKEDAVDVQPLRALHLYDGGVYDNLGLEPFFDAGRGVAKTVNGHFILVSDAGRPLDMGFSKYSLNPFRIKRVADIMSDQSHALRVRTFHHYLSSDATRGGMIYIGDPAGDDDVDRREASFVATFPTSLLKLSASDFDRVANHGRALTRLLPPHVQSDLCGPTQIATLMAD</sequence>
<dbReference type="Gene3D" id="3.40.1090.10">
    <property type="entry name" value="Cytosolic phospholipase A2 catalytic domain"/>
    <property type="match status" value="2"/>
</dbReference>
<dbReference type="Pfam" id="PF01734">
    <property type="entry name" value="Patatin"/>
    <property type="match status" value="1"/>
</dbReference>
<dbReference type="EMBL" id="JAYFUH010000043">
    <property type="protein sequence ID" value="MEA5666191.1"/>
    <property type="molecule type" value="Genomic_DNA"/>
</dbReference>
<keyword evidence="7" id="KW-1185">Reference proteome</keyword>
<dbReference type="InterPro" id="IPR050301">
    <property type="entry name" value="NTE"/>
</dbReference>
<evidence type="ECO:0000313" key="7">
    <source>
        <dbReference type="Proteomes" id="UP001301653"/>
    </source>
</evidence>
<evidence type="ECO:0000256" key="3">
    <source>
        <dbReference type="ARBA" id="ARBA00023098"/>
    </source>
</evidence>
<keyword evidence="1 4" id="KW-0378">Hydrolase</keyword>
<protein>
    <submittedName>
        <fullName evidence="6">Patatin-like phospholipase family protein</fullName>
    </submittedName>
</protein>
<comment type="caution">
    <text evidence="6">The sequence shown here is derived from an EMBL/GenBank/DDBJ whole genome shotgun (WGS) entry which is preliminary data.</text>
</comment>
<proteinExistence type="predicted"/>
<feature type="domain" description="PNPLA" evidence="5">
    <location>
        <begin position="9"/>
        <end position="231"/>
    </location>
</feature>
<reference evidence="6 7" key="1">
    <citation type="submission" date="2023-12" db="EMBL/GenBank/DDBJ databases">
        <title>Stenotrophomonas guangdongensis sp. nov., isolated from wilted pepper plants (Capsicum annuum).</title>
        <authorList>
            <person name="Qiu M."/>
            <person name="Li Y."/>
            <person name="Liu Q."/>
            <person name="Zhang X."/>
            <person name="Huang Y."/>
            <person name="Guo R."/>
            <person name="Hu M."/>
            <person name="Zhou J."/>
            <person name="Zhou X."/>
        </authorList>
    </citation>
    <scope>NUCLEOTIDE SEQUENCE [LARGE SCALE GENOMIC DNA]</scope>
    <source>
        <strain evidence="6 7">MH1</strain>
    </source>
</reference>
<dbReference type="RefSeq" id="WP_323437720.1">
    <property type="nucleotide sequence ID" value="NZ_JAYFUH010000043.1"/>
</dbReference>
<gene>
    <name evidence="6" type="ORF">VA603_01385</name>
</gene>
<keyword evidence="3 4" id="KW-0443">Lipid metabolism</keyword>
<evidence type="ECO:0000256" key="1">
    <source>
        <dbReference type="ARBA" id="ARBA00022801"/>
    </source>
</evidence>
<dbReference type="Proteomes" id="UP001301653">
    <property type="component" value="Unassembled WGS sequence"/>
</dbReference>
<feature type="active site" description="Nucleophile" evidence="4">
    <location>
        <position position="44"/>
    </location>
</feature>
<comment type="caution">
    <text evidence="4">Lacks conserved residue(s) required for the propagation of feature annotation.</text>
</comment>
<evidence type="ECO:0000256" key="4">
    <source>
        <dbReference type="PROSITE-ProRule" id="PRU01161"/>
    </source>
</evidence>
<dbReference type="InterPro" id="IPR016035">
    <property type="entry name" value="Acyl_Trfase/lysoPLipase"/>
</dbReference>
<dbReference type="SUPFAM" id="SSF52151">
    <property type="entry name" value="FabD/lysophospholipase-like"/>
    <property type="match status" value="1"/>
</dbReference>
<feature type="active site" description="Proton acceptor" evidence="4">
    <location>
        <position position="218"/>
    </location>
</feature>
<keyword evidence="2 4" id="KW-0442">Lipid degradation</keyword>
<organism evidence="6 7">
    <name type="scientific">Stenotrophomonas capsici</name>
    <dbReference type="NCBI Taxonomy" id="3110230"/>
    <lineage>
        <taxon>Bacteria</taxon>
        <taxon>Pseudomonadati</taxon>
        <taxon>Pseudomonadota</taxon>
        <taxon>Gammaproteobacteria</taxon>
        <taxon>Lysobacterales</taxon>
        <taxon>Lysobacteraceae</taxon>
        <taxon>Stenotrophomonas</taxon>
    </lineage>
</organism>